<dbReference type="GO" id="GO:0070063">
    <property type="term" value="F:RNA polymerase binding"/>
    <property type="evidence" value="ECO:0007669"/>
    <property type="project" value="InterPro"/>
</dbReference>
<dbReference type="SUPFAM" id="SSF54534">
    <property type="entry name" value="FKBP-like"/>
    <property type="match status" value="1"/>
</dbReference>
<dbReference type="GO" id="GO:0006354">
    <property type="term" value="P:DNA-templated transcription elongation"/>
    <property type="evidence" value="ECO:0007669"/>
    <property type="project" value="TreeGrafter"/>
</dbReference>
<feature type="domain" description="Transcription elongation factor GreA/GreB N-terminal" evidence="11">
    <location>
        <begin position="9"/>
        <end position="76"/>
    </location>
</feature>
<dbReference type="NCBIfam" id="TIGR01462">
    <property type="entry name" value="greA"/>
    <property type="match status" value="1"/>
</dbReference>
<dbReference type="PIRSF" id="PIRSF006092">
    <property type="entry name" value="GreA_GreB"/>
    <property type="match status" value="1"/>
</dbReference>
<organism evidence="12 13">
    <name type="scientific">Paenisporosarcina antarctica</name>
    <dbReference type="NCBI Taxonomy" id="417367"/>
    <lineage>
        <taxon>Bacteria</taxon>
        <taxon>Bacillati</taxon>
        <taxon>Bacillota</taxon>
        <taxon>Bacilli</taxon>
        <taxon>Bacillales</taxon>
        <taxon>Caryophanaceae</taxon>
        <taxon>Paenisporosarcina</taxon>
    </lineage>
</organism>
<gene>
    <name evidence="8 12" type="primary">greA</name>
    <name evidence="12" type="ORF">E2636_06730</name>
</gene>
<name>A0A4P6ZX34_9BACL</name>
<keyword evidence="4 8" id="KW-0238">DNA-binding</keyword>
<dbReference type="EMBL" id="CP038015">
    <property type="protein sequence ID" value="QBP40833.1"/>
    <property type="molecule type" value="Genomic_DNA"/>
</dbReference>
<proteinExistence type="inferred from homology"/>
<keyword evidence="3 8" id="KW-0805">Transcription regulation</keyword>
<dbReference type="KEGG" id="panc:E2636_06730"/>
<reference evidence="12 13" key="1">
    <citation type="submission" date="2019-03" db="EMBL/GenBank/DDBJ databases">
        <title>Complete genome sequence of Paenisporosarcina antarctica CGMCC 1.6503T.</title>
        <authorList>
            <person name="Rong J.-C."/>
            <person name="Chi N.-Y."/>
            <person name="Zhang Q.-F."/>
        </authorList>
    </citation>
    <scope>NUCLEOTIDE SEQUENCE [LARGE SCALE GENOMIC DNA]</scope>
    <source>
        <strain evidence="12 13">CGMCC 1.6503</strain>
    </source>
</reference>
<dbReference type="RefSeq" id="WP_134209515.1">
    <property type="nucleotide sequence ID" value="NZ_CP038015.1"/>
</dbReference>
<dbReference type="GO" id="GO:0003677">
    <property type="term" value="F:DNA binding"/>
    <property type="evidence" value="ECO:0007669"/>
    <property type="project" value="UniProtKB-UniRule"/>
</dbReference>
<evidence type="ECO:0000313" key="13">
    <source>
        <dbReference type="Proteomes" id="UP000294292"/>
    </source>
</evidence>
<dbReference type="InterPro" id="IPR028624">
    <property type="entry name" value="Tscrpt_elong_fac_GreA/B"/>
</dbReference>
<evidence type="ECO:0000256" key="3">
    <source>
        <dbReference type="ARBA" id="ARBA00023015"/>
    </source>
</evidence>
<evidence type="ECO:0000259" key="10">
    <source>
        <dbReference type="Pfam" id="PF01272"/>
    </source>
</evidence>
<dbReference type="GO" id="GO:0032784">
    <property type="term" value="P:regulation of DNA-templated transcription elongation"/>
    <property type="evidence" value="ECO:0007669"/>
    <property type="project" value="UniProtKB-UniRule"/>
</dbReference>
<keyword evidence="13" id="KW-1185">Reference proteome</keyword>
<keyword evidence="12" id="KW-0251">Elongation factor</keyword>
<evidence type="ECO:0000256" key="4">
    <source>
        <dbReference type="ARBA" id="ARBA00023125"/>
    </source>
</evidence>
<protein>
    <recommendedName>
        <fullName evidence="2 8">Transcription elongation factor GreA</fullName>
    </recommendedName>
    <alternativeName>
        <fullName evidence="7 8">Transcript cleavage factor GreA</fullName>
    </alternativeName>
</protein>
<feature type="domain" description="Transcription elongation factor GreA/GreB C-terminal" evidence="10">
    <location>
        <begin position="84"/>
        <end position="157"/>
    </location>
</feature>
<dbReference type="InterPro" id="IPR006359">
    <property type="entry name" value="Tscrpt_elong_fac_GreA"/>
</dbReference>
<dbReference type="InterPro" id="IPR036953">
    <property type="entry name" value="GreA/GreB_C_sf"/>
</dbReference>
<dbReference type="AlphaFoldDB" id="A0A4P6ZX34"/>
<dbReference type="InterPro" id="IPR023459">
    <property type="entry name" value="Tscrpt_elong_fac_GreA/B_fam"/>
</dbReference>
<dbReference type="Gene3D" id="1.10.287.180">
    <property type="entry name" value="Transcription elongation factor, GreA/GreB, N-terminal domain"/>
    <property type="match status" value="1"/>
</dbReference>
<dbReference type="Proteomes" id="UP000294292">
    <property type="component" value="Chromosome"/>
</dbReference>
<dbReference type="InterPro" id="IPR022691">
    <property type="entry name" value="Tscrpt_elong_fac_GreA/B_N"/>
</dbReference>
<dbReference type="InterPro" id="IPR036805">
    <property type="entry name" value="Tscrpt_elong_fac_GreA/B_N_sf"/>
</dbReference>
<evidence type="ECO:0000256" key="9">
    <source>
        <dbReference type="RuleBase" id="RU000556"/>
    </source>
</evidence>
<dbReference type="FunFam" id="3.10.50.30:FF:000001">
    <property type="entry name" value="Transcription elongation factor GreA"/>
    <property type="match status" value="1"/>
</dbReference>
<dbReference type="GO" id="GO:0003746">
    <property type="term" value="F:translation elongation factor activity"/>
    <property type="evidence" value="ECO:0007669"/>
    <property type="project" value="UniProtKB-KW"/>
</dbReference>
<dbReference type="PANTHER" id="PTHR30437">
    <property type="entry name" value="TRANSCRIPTION ELONGATION FACTOR GREA"/>
    <property type="match status" value="1"/>
</dbReference>
<evidence type="ECO:0000256" key="2">
    <source>
        <dbReference type="ARBA" id="ARBA00013729"/>
    </source>
</evidence>
<dbReference type="Pfam" id="PF03449">
    <property type="entry name" value="GreA_GreB_N"/>
    <property type="match status" value="1"/>
</dbReference>
<dbReference type="InterPro" id="IPR001437">
    <property type="entry name" value="Tscrpt_elong_fac_GreA/B_C"/>
</dbReference>
<dbReference type="OrthoDB" id="9808774at2"/>
<dbReference type="SUPFAM" id="SSF46557">
    <property type="entry name" value="GreA transcript cleavage protein, N-terminal domain"/>
    <property type="match status" value="1"/>
</dbReference>
<dbReference type="Pfam" id="PF01272">
    <property type="entry name" value="GreA_GreB"/>
    <property type="match status" value="1"/>
</dbReference>
<dbReference type="PANTHER" id="PTHR30437:SF4">
    <property type="entry name" value="TRANSCRIPTION ELONGATION FACTOR GREA"/>
    <property type="match status" value="1"/>
</dbReference>
<dbReference type="FunFam" id="1.10.287.180:FF:000001">
    <property type="entry name" value="Transcription elongation factor GreA"/>
    <property type="match status" value="1"/>
</dbReference>
<comment type="similarity">
    <text evidence="1 8 9">Belongs to the GreA/GreB family.</text>
</comment>
<evidence type="ECO:0000313" key="12">
    <source>
        <dbReference type="EMBL" id="QBP40833.1"/>
    </source>
</evidence>
<dbReference type="NCBIfam" id="NF001263">
    <property type="entry name" value="PRK00226.1-4"/>
    <property type="match status" value="1"/>
</dbReference>
<keyword evidence="12" id="KW-0648">Protein biosynthesis</keyword>
<evidence type="ECO:0000256" key="5">
    <source>
        <dbReference type="ARBA" id="ARBA00023163"/>
    </source>
</evidence>
<evidence type="ECO:0000256" key="1">
    <source>
        <dbReference type="ARBA" id="ARBA00008213"/>
    </source>
</evidence>
<sequence>MTIEKKQSITQFGLTNLQEELDYLKSIKRKEVVGRIKASRCFGLIENSEYETAREDQAFVESRIFAIETIIRNAVIIDPPKHDSKVVQIGSTVTIQEIPDGELETYTIVGSAEANPFEGRISNDSPIAQKVLGKQVGEEVNVKIPSGNITIQIVSIT</sequence>
<dbReference type="HAMAP" id="MF_00105">
    <property type="entry name" value="GreA_GreB"/>
    <property type="match status" value="1"/>
</dbReference>
<evidence type="ECO:0000256" key="8">
    <source>
        <dbReference type="HAMAP-Rule" id="MF_00105"/>
    </source>
</evidence>
<keyword evidence="5 8" id="KW-0804">Transcription</keyword>
<dbReference type="Gene3D" id="3.10.50.30">
    <property type="entry name" value="Transcription elongation factor, GreA/GreB, C-terminal domain"/>
    <property type="match status" value="1"/>
</dbReference>
<comment type="function">
    <text evidence="6 8 9">Necessary for efficient RNA polymerase transcription elongation past template-encoded arresting sites. The arresting sites in DNA have the property of trapping a certain fraction of elongating RNA polymerases that pass through, resulting in locked ternary complexes. Cleavage of the nascent transcript by cleavage factors such as GreA or GreB allows the resumption of elongation from the new 3'terminus. GreA releases sequences of 2 to 3 nucleotides.</text>
</comment>
<evidence type="ECO:0000256" key="6">
    <source>
        <dbReference type="ARBA" id="ARBA00024916"/>
    </source>
</evidence>
<evidence type="ECO:0000259" key="11">
    <source>
        <dbReference type="Pfam" id="PF03449"/>
    </source>
</evidence>
<evidence type="ECO:0000256" key="7">
    <source>
        <dbReference type="ARBA" id="ARBA00030776"/>
    </source>
</evidence>
<accession>A0A4P6ZX34</accession>